<dbReference type="OrthoDB" id="7163277at2"/>
<feature type="domain" description="PRANC" evidence="4">
    <location>
        <begin position="372"/>
        <end position="471"/>
    </location>
</feature>
<dbReference type="SMART" id="SM00248">
    <property type="entry name" value="ANK"/>
    <property type="match status" value="8"/>
</dbReference>
<name>B3CSK9_ORITI</name>
<feature type="repeat" description="ANK" evidence="3">
    <location>
        <begin position="186"/>
        <end position="218"/>
    </location>
</feature>
<sequence>MAPFSTKDVRYFFTSKEKITEKLHYYARRGLTDKLRKLIKHAKPDLNVLDDGGDPCLYHAVVNGQVEVVKLLIDSGADVNVPAADGNSCICFAVANGQKDIVRLLADSGADVNATTAQSIPILHYAIANRNTDIVRFLLDSGANVNATDNDGNGTLHYACIGKGINLEIIRTLLDHGVNANAVNSDGNTPLHIVAEHATPNILKFLVNHGANVNAQNNKGNTALHLASRNRRVSNLENTKVIKFLIDSGADVNVPNQDGNTPLHIYSTTHPIVVMLLSAGANVNAVNNSGKTPLNLRSHPTQDSIADRMLNSLTNAQLALVSHANMMECCNKNTDSAGFQQNKKNIISNPRAAQHKQECQKELEELSKINVNGKSILNVLLDNNATRFANHPTVVAVLESCEEKFPIYAPFLKSSIEVGINRRKLMQSALKSIDDVCKNKDNTPRNYWNVIPQELKENILKYLNNTDLSNIQQDNKKKDVNKNKSSSLGI</sequence>
<proteinExistence type="predicted"/>
<dbReference type="GO" id="GO:0051059">
    <property type="term" value="F:NF-kappaB binding"/>
    <property type="evidence" value="ECO:0007669"/>
    <property type="project" value="TreeGrafter"/>
</dbReference>
<dbReference type="InterPro" id="IPR002110">
    <property type="entry name" value="Ankyrin_rpt"/>
</dbReference>
<feature type="repeat" description="ANK" evidence="3">
    <location>
        <begin position="52"/>
        <end position="84"/>
    </location>
</feature>
<dbReference type="Pfam" id="PF00023">
    <property type="entry name" value="Ank"/>
    <property type="match status" value="2"/>
</dbReference>
<dbReference type="PANTHER" id="PTHR46680">
    <property type="entry name" value="NF-KAPPA-B INHIBITOR ALPHA"/>
    <property type="match status" value="1"/>
</dbReference>
<organism evidence="5 6">
    <name type="scientific">Orientia tsutsugamushi (strain Ikeda)</name>
    <name type="common">Rickettsia tsutsugamushi</name>
    <dbReference type="NCBI Taxonomy" id="334380"/>
    <lineage>
        <taxon>Bacteria</taxon>
        <taxon>Pseudomonadati</taxon>
        <taxon>Pseudomonadota</taxon>
        <taxon>Alphaproteobacteria</taxon>
        <taxon>Rickettsiales</taxon>
        <taxon>Rickettsiaceae</taxon>
        <taxon>Rickettsieae</taxon>
        <taxon>Orientia</taxon>
    </lineage>
</organism>
<evidence type="ECO:0000256" key="2">
    <source>
        <dbReference type="ARBA" id="ARBA00023043"/>
    </source>
</evidence>
<dbReference type="HOGENOM" id="CLU_551896_0_0_5"/>
<protein>
    <submittedName>
        <fullName evidence="5">Ankyrin repeat-containing protein 13</fullName>
    </submittedName>
</protein>
<dbReference type="SUPFAM" id="SSF48403">
    <property type="entry name" value="Ankyrin repeat"/>
    <property type="match status" value="1"/>
</dbReference>
<accession>B3CSK9</accession>
<dbReference type="PANTHER" id="PTHR46680:SF3">
    <property type="entry name" value="NF-KAPPA-B INHIBITOR CACTUS"/>
    <property type="match status" value="1"/>
</dbReference>
<dbReference type="GO" id="GO:0005829">
    <property type="term" value="C:cytosol"/>
    <property type="evidence" value="ECO:0007669"/>
    <property type="project" value="TreeGrafter"/>
</dbReference>
<dbReference type="AlphaFoldDB" id="B3CSK9"/>
<dbReference type="InterPro" id="IPR036770">
    <property type="entry name" value="Ankyrin_rpt-contain_sf"/>
</dbReference>
<feature type="repeat" description="ANK" evidence="3">
    <location>
        <begin position="118"/>
        <end position="150"/>
    </location>
</feature>
<dbReference type="Pfam" id="PF12796">
    <property type="entry name" value="Ank_2"/>
    <property type="match status" value="2"/>
</dbReference>
<reference evidence="6" key="1">
    <citation type="journal article" date="2008" name="DNA Res.">
        <title>The whole-genome sequencing of the obligate intracellular bacterium Orientia tsutsugamushi revealed massive gene amplification during reductive genome evolution.</title>
        <authorList>
            <person name="Nakayama K."/>
            <person name="Yamashita A."/>
            <person name="Kurokawa K."/>
            <person name="Morimoto T."/>
            <person name="Ogawa M."/>
            <person name="Fukuhara M."/>
            <person name="Urakami H."/>
            <person name="Ohnishi M."/>
            <person name="Uchiyama I."/>
            <person name="Ogura Y."/>
            <person name="Ooka T."/>
            <person name="Oshima K."/>
            <person name="Tamura A."/>
            <person name="Hattori M."/>
            <person name="Hayashi T."/>
        </authorList>
    </citation>
    <scope>NUCLEOTIDE SEQUENCE [LARGE SCALE GENOMIC DNA]</scope>
    <source>
        <strain evidence="6">Ikeda</strain>
    </source>
</reference>
<dbReference type="PRINTS" id="PR01415">
    <property type="entry name" value="ANKYRIN"/>
</dbReference>
<feature type="repeat" description="ANK" evidence="3">
    <location>
        <begin position="151"/>
        <end position="185"/>
    </location>
</feature>
<feature type="repeat" description="ANK" evidence="3">
    <location>
        <begin position="219"/>
        <end position="257"/>
    </location>
</feature>
<dbReference type="RefSeq" id="WP_012461452.1">
    <property type="nucleotide sequence ID" value="NC_010793.1"/>
</dbReference>
<dbReference type="PROSITE" id="PS50088">
    <property type="entry name" value="ANK_REPEAT"/>
    <property type="match status" value="6"/>
</dbReference>
<keyword evidence="2 3" id="KW-0040">ANK repeat</keyword>
<dbReference type="Pfam" id="PF09372">
    <property type="entry name" value="PRANC"/>
    <property type="match status" value="1"/>
</dbReference>
<feature type="repeat" description="ANK" evidence="3">
    <location>
        <begin position="85"/>
        <end position="117"/>
    </location>
</feature>
<dbReference type="InterPro" id="IPR018272">
    <property type="entry name" value="PRANC_domain"/>
</dbReference>
<evidence type="ECO:0000259" key="4">
    <source>
        <dbReference type="Pfam" id="PF09372"/>
    </source>
</evidence>
<gene>
    <name evidence="5" type="ordered locus">OTT_0852</name>
</gene>
<evidence type="ECO:0000256" key="3">
    <source>
        <dbReference type="PROSITE-ProRule" id="PRU00023"/>
    </source>
</evidence>
<dbReference type="GO" id="GO:0071356">
    <property type="term" value="P:cellular response to tumor necrosis factor"/>
    <property type="evidence" value="ECO:0007669"/>
    <property type="project" value="TreeGrafter"/>
</dbReference>
<evidence type="ECO:0000313" key="5">
    <source>
        <dbReference type="EMBL" id="BAG40310.1"/>
    </source>
</evidence>
<dbReference type="Gene3D" id="1.25.40.20">
    <property type="entry name" value="Ankyrin repeat-containing domain"/>
    <property type="match status" value="4"/>
</dbReference>
<evidence type="ECO:0000256" key="1">
    <source>
        <dbReference type="ARBA" id="ARBA00022737"/>
    </source>
</evidence>
<keyword evidence="1" id="KW-0677">Repeat</keyword>
<dbReference type="InterPro" id="IPR051070">
    <property type="entry name" value="NF-kappa-B_inhibitor"/>
</dbReference>
<dbReference type="PROSITE" id="PS50297">
    <property type="entry name" value="ANK_REP_REGION"/>
    <property type="match status" value="6"/>
</dbReference>
<evidence type="ECO:0000313" key="6">
    <source>
        <dbReference type="Proteomes" id="UP000001033"/>
    </source>
</evidence>
<dbReference type="KEGG" id="ott:OTT_0852"/>
<dbReference type="Proteomes" id="UP000001033">
    <property type="component" value="Chromosome"/>
</dbReference>
<dbReference type="EMBL" id="AP008981">
    <property type="protein sequence ID" value="BAG40310.1"/>
    <property type="molecule type" value="Genomic_DNA"/>
</dbReference>